<protein>
    <recommendedName>
        <fullName evidence="2">Dipeptidylpeptidase IV N-terminal domain-containing protein</fullName>
    </recommendedName>
</protein>
<feature type="compositionally biased region" description="Low complexity" evidence="1">
    <location>
        <begin position="7"/>
        <end position="36"/>
    </location>
</feature>
<accession>A0A0F9CER6</accession>
<feature type="non-terminal residue" evidence="3">
    <location>
        <position position="1"/>
    </location>
</feature>
<feature type="region of interest" description="Disordered" evidence="1">
    <location>
        <begin position="1"/>
        <end position="52"/>
    </location>
</feature>
<dbReference type="InterPro" id="IPR011042">
    <property type="entry name" value="6-blade_b-propeller_TolB-like"/>
</dbReference>
<sequence length="138" mass="14213">PLPKPTPTALEPSPTPTPTATAAQPTPTPALTSTPTVVPPTPTPTPGPTAQRIAYIGTDGNIWITNADGSGLAARLTDINALDGTSALDFDWSPDGVRVAFLSWNALYVINADGSGVTRLTDDPADDVVWGIAWSPTP</sequence>
<dbReference type="InterPro" id="IPR002469">
    <property type="entry name" value="Peptidase_S9B_N"/>
</dbReference>
<feature type="compositionally biased region" description="Pro residues" evidence="1">
    <location>
        <begin position="37"/>
        <end position="47"/>
    </location>
</feature>
<evidence type="ECO:0000256" key="1">
    <source>
        <dbReference type="SAM" id="MobiDB-lite"/>
    </source>
</evidence>
<reference evidence="3" key="1">
    <citation type="journal article" date="2015" name="Nature">
        <title>Complex archaea that bridge the gap between prokaryotes and eukaryotes.</title>
        <authorList>
            <person name="Spang A."/>
            <person name="Saw J.H."/>
            <person name="Jorgensen S.L."/>
            <person name="Zaremba-Niedzwiedzka K."/>
            <person name="Martijn J."/>
            <person name="Lind A.E."/>
            <person name="van Eijk R."/>
            <person name="Schleper C."/>
            <person name="Guy L."/>
            <person name="Ettema T.J."/>
        </authorList>
    </citation>
    <scope>NUCLEOTIDE SEQUENCE</scope>
</reference>
<evidence type="ECO:0000259" key="2">
    <source>
        <dbReference type="Pfam" id="PF00930"/>
    </source>
</evidence>
<dbReference type="Pfam" id="PF00930">
    <property type="entry name" value="DPPIV_N"/>
    <property type="match status" value="1"/>
</dbReference>
<dbReference type="AlphaFoldDB" id="A0A0F9CER6"/>
<dbReference type="GO" id="GO:0006508">
    <property type="term" value="P:proteolysis"/>
    <property type="evidence" value="ECO:0007669"/>
    <property type="project" value="InterPro"/>
</dbReference>
<gene>
    <name evidence="3" type="ORF">LCGC14_2331410</name>
</gene>
<feature type="domain" description="Dipeptidylpeptidase IV N-terminal" evidence="2">
    <location>
        <begin position="87"/>
        <end position="133"/>
    </location>
</feature>
<proteinExistence type="predicted"/>
<name>A0A0F9CER6_9ZZZZ</name>
<organism evidence="3">
    <name type="scientific">marine sediment metagenome</name>
    <dbReference type="NCBI Taxonomy" id="412755"/>
    <lineage>
        <taxon>unclassified sequences</taxon>
        <taxon>metagenomes</taxon>
        <taxon>ecological metagenomes</taxon>
    </lineage>
</organism>
<dbReference type="Gene3D" id="2.120.10.30">
    <property type="entry name" value="TolB, C-terminal domain"/>
    <property type="match status" value="1"/>
</dbReference>
<comment type="caution">
    <text evidence="3">The sequence shown here is derived from an EMBL/GenBank/DDBJ whole genome shotgun (WGS) entry which is preliminary data.</text>
</comment>
<evidence type="ECO:0000313" key="3">
    <source>
        <dbReference type="EMBL" id="KKL47853.1"/>
    </source>
</evidence>
<dbReference type="EMBL" id="LAZR01033520">
    <property type="protein sequence ID" value="KKL47853.1"/>
    <property type="molecule type" value="Genomic_DNA"/>
</dbReference>
<dbReference type="SUPFAM" id="SSF82171">
    <property type="entry name" value="DPP6 N-terminal domain-like"/>
    <property type="match status" value="1"/>
</dbReference>